<sequence length="244" mass="28985">MEIKKVILILKNEEDEKIYSFLEKLKNKKNIQLKIYTLKKDLKFDSATFVSEDLFETINNILEKENPDIIVFHKDRLDPFKMIFTKPEYIKLAQAYKNQKFLFLDPSIENITKIGVVIDFPDDFDFTNFIKDSYKISKFFDSEIEYIFSFHEEYYEYALKKTHTEKEAKEIIKSMKEEKIEKIKETLAKALEGKNAKLKILEGEPKRVIPYYMIENKFDLAIISQSLKDVSHYIENIEISIGII</sequence>
<reference evidence="1 2" key="1">
    <citation type="submission" date="2018-10" db="EMBL/GenBank/DDBJ databases">
        <title>Genomic Encyclopedia of Archaeal and Bacterial Type Strains, Phase II (KMG-II): from individual species to whole genera.</title>
        <authorList>
            <person name="Goeker M."/>
        </authorList>
    </citation>
    <scope>NUCLEOTIDE SEQUENCE [LARGE SCALE GENOMIC DNA]</scope>
    <source>
        <strain evidence="1 2">VM1</strain>
    </source>
</reference>
<dbReference type="Gene3D" id="3.40.50.12370">
    <property type="match status" value="1"/>
</dbReference>
<dbReference type="RefSeq" id="WP_121923385.1">
    <property type="nucleotide sequence ID" value="NZ_REFO01000013.1"/>
</dbReference>
<protein>
    <recommendedName>
        <fullName evidence="3">Universal stress protein family protein</fullName>
    </recommendedName>
</protein>
<organism evidence="1 2">
    <name type="scientific">Hydrogenothermus marinus</name>
    <dbReference type="NCBI Taxonomy" id="133270"/>
    <lineage>
        <taxon>Bacteria</taxon>
        <taxon>Pseudomonadati</taxon>
        <taxon>Aquificota</taxon>
        <taxon>Aquificia</taxon>
        <taxon>Aquificales</taxon>
        <taxon>Hydrogenothermaceae</taxon>
        <taxon>Hydrogenothermus</taxon>
    </lineage>
</organism>
<keyword evidence="2" id="KW-1185">Reference proteome</keyword>
<name>A0A3M0B764_9AQUI</name>
<gene>
    <name evidence="1" type="ORF">CLV39_1269</name>
</gene>
<dbReference type="AlphaFoldDB" id="A0A3M0B764"/>
<dbReference type="EMBL" id="REFO01000013">
    <property type="protein sequence ID" value="RMA93213.1"/>
    <property type="molecule type" value="Genomic_DNA"/>
</dbReference>
<dbReference type="OrthoDB" id="13205at2"/>
<comment type="caution">
    <text evidence="1">The sequence shown here is derived from an EMBL/GenBank/DDBJ whole genome shotgun (WGS) entry which is preliminary data.</text>
</comment>
<evidence type="ECO:0000313" key="2">
    <source>
        <dbReference type="Proteomes" id="UP000280842"/>
    </source>
</evidence>
<dbReference type="Proteomes" id="UP000280842">
    <property type="component" value="Unassembled WGS sequence"/>
</dbReference>
<proteinExistence type="predicted"/>
<evidence type="ECO:0008006" key="3">
    <source>
        <dbReference type="Google" id="ProtNLM"/>
    </source>
</evidence>
<accession>A0A3M0B764</accession>
<evidence type="ECO:0000313" key="1">
    <source>
        <dbReference type="EMBL" id="RMA93213.1"/>
    </source>
</evidence>